<evidence type="ECO:0000259" key="6">
    <source>
        <dbReference type="PROSITE" id="PS51332"/>
    </source>
</evidence>
<comment type="cofactor">
    <cofactor evidence="1">
        <name>[4Fe-4S] cluster</name>
        <dbReference type="ChEBI" id="CHEBI:49883"/>
    </cofactor>
</comment>
<dbReference type="InterPro" id="IPR051198">
    <property type="entry name" value="BchE-like"/>
</dbReference>
<dbReference type="PROSITE" id="PS51918">
    <property type="entry name" value="RADICAL_SAM"/>
    <property type="match status" value="1"/>
</dbReference>
<dbReference type="PANTHER" id="PTHR43409:SF16">
    <property type="entry name" value="SLR0320 PROTEIN"/>
    <property type="match status" value="1"/>
</dbReference>
<protein>
    <submittedName>
        <fullName evidence="8">B12-binding domain-containing radical SAM protein</fullName>
    </submittedName>
</protein>
<dbReference type="Proteomes" id="UP001523566">
    <property type="component" value="Unassembled WGS sequence"/>
</dbReference>
<gene>
    <name evidence="8" type="ORF">NK125_00750</name>
</gene>
<accession>A0ABT1E5B4</accession>
<dbReference type="InterPro" id="IPR007197">
    <property type="entry name" value="rSAM"/>
</dbReference>
<comment type="caution">
    <text evidence="8">The sequence shown here is derived from an EMBL/GenBank/DDBJ whole genome shotgun (WGS) entry which is preliminary data.</text>
</comment>
<dbReference type="SFLD" id="SFLDG01082">
    <property type="entry name" value="B12-binding_domain_containing"/>
    <property type="match status" value="1"/>
</dbReference>
<dbReference type="Pfam" id="PF02310">
    <property type="entry name" value="B12-binding"/>
    <property type="match status" value="1"/>
</dbReference>
<keyword evidence="2" id="KW-0949">S-adenosyl-L-methionine</keyword>
<proteinExistence type="predicted"/>
<dbReference type="PANTHER" id="PTHR43409">
    <property type="entry name" value="ANAEROBIC MAGNESIUM-PROTOPORPHYRIN IX MONOMETHYL ESTER CYCLASE-RELATED"/>
    <property type="match status" value="1"/>
</dbReference>
<dbReference type="CDD" id="cd02068">
    <property type="entry name" value="radical_SAM_B12_BD"/>
    <property type="match status" value="1"/>
</dbReference>
<evidence type="ECO:0000256" key="4">
    <source>
        <dbReference type="ARBA" id="ARBA00023004"/>
    </source>
</evidence>
<dbReference type="Gene3D" id="3.40.50.280">
    <property type="entry name" value="Cobalamin-binding domain"/>
    <property type="match status" value="1"/>
</dbReference>
<evidence type="ECO:0000313" key="9">
    <source>
        <dbReference type="Proteomes" id="UP001523566"/>
    </source>
</evidence>
<evidence type="ECO:0000256" key="3">
    <source>
        <dbReference type="ARBA" id="ARBA00022723"/>
    </source>
</evidence>
<dbReference type="Pfam" id="PF13311">
    <property type="entry name" value="DUF4080"/>
    <property type="match status" value="1"/>
</dbReference>
<organism evidence="8 9">
    <name type="scientific">Aequitasia blattaphilus</name>
    <dbReference type="NCBI Taxonomy" id="2949332"/>
    <lineage>
        <taxon>Bacteria</taxon>
        <taxon>Bacillati</taxon>
        <taxon>Bacillota</taxon>
        <taxon>Clostridia</taxon>
        <taxon>Lachnospirales</taxon>
        <taxon>Lachnospiraceae</taxon>
        <taxon>Aequitasia</taxon>
    </lineage>
</organism>
<keyword evidence="3" id="KW-0479">Metal-binding</keyword>
<dbReference type="InterPro" id="IPR023404">
    <property type="entry name" value="rSAM_horseshoe"/>
</dbReference>
<name>A0ABT1E5B4_9FIRM</name>
<dbReference type="EMBL" id="JAMZFW010000001">
    <property type="protein sequence ID" value="MCP1100938.1"/>
    <property type="molecule type" value="Genomic_DNA"/>
</dbReference>
<evidence type="ECO:0000313" key="8">
    <source>
        <dbReference type="EMBL" id="MCP1100938.1"/>
    </source>
</evidence>
<dbReference type="Gene3D" id="3.80.30.20">
    <property type="entry name" value="tm_1862 like domain"/>
    <property type="match status" value="1"/>
</dbReference>
<keyword evidence="4" id="KW-0408">Iron</keyword>
<dbReference type="InterPro" id="IPR006158">
    <property type="entry name" value="Cobalamin-bd"/>
</dbReference>
<feature type="domain" description="Radical SAM core" evidence="7">
    <location>
        <begin position="171"/>
        <end position="401"/>
    </location>
</feature>
<dbReference type="RefSeq" id="WP_262064724.1">
    <property type="nucleotide sequence ID" value="NZ_JAMXOD010000001.1"/>
</dbReference>
<dbReference type="SUPFAM" id="SSF102114">
    <property type="entry name" value="Radical SAM enzymes"/>
    <property type="match status" value="1"/>
</dbReference>
<dbReference type="InterPro" id="IPR058240">
    <property type="entry name" value="rSAM_sf"/>
</dbReference>
<dbReference type="Pfam" id="PF04055">
    <property type="entry name" value="Radical_SAM"/>
    <property type="match status" value="1"/>
</dbReference>
<dbReference type="SFLD" id="SFLDS00029">
    <property type="entry name" value="Radical_SAM"/>
    <property type="match status" value="1"/>
</dbReference>
<dbReference type="InterPro" id="IPR034466">
    <property type="entry name" value="Methyltransferase_Class_B"/>
</dbReference>
<dbReference type="SFLD" id="SFLDG01123">
    <property type="entry name" value="methyltransferase_(Class_B)"/>
    <property type="match status" value="1"/>
</dbReference>
<evidence type="ECO:0000256" key="2">
    <source>
        <dbReference type="ARBA" id="ARBA00022691"/>
    </source>
</evidence>
<keyword evidence="9" id="KW-1185">Reference proteome</keyword>
<dbReference type="SMART" id="SM00729">
    <property type="entry name" value="Elp3"/>
    <property type="match status" value="1"/>
</dbReference>
<evidence type="ECO:0000256" key="5">
    <source>
        <dbReference type="ARBA" id="ARBA00023014"/>
    </source>
</evidence>
<feature type="domain" description="B12-binding" evidence="6">
    <location>
        <begin position="1"/>
        <end position="138"/>
    </location>
</feature>
<dbReference type="InterPro" id="IPR025288">
    <property type="entry name" value="DUF4080"/>
</dbReference>
<keyword evidence="5" id="KW-0411">Iron-sulfur</keyword>
<dbReference type="PROSITE" id="PS51332">
    <property type="entry name" value="B12_BINDING"/>
    <property type="match status" value="1"/>
</dbReference>
<reference evidence="8 9" key="1">
    <citation type="journal article" date="2022" name="Genome Biol. Evol.">
        <title>Host diet, physiology and behaviors set the stage for Lachnospiraceae cladogenesis.</title>
        <authorList>
            <person name="Vera-Ponce De Leon A."/>
            <person name="Schneider M."/>
            <person name="Jahnes B.C."/>
            <person name="Sadowski V."/>
            <person name="Camuy-Velez L.A."/>
            <person name="Duan J."/>
            <person name="Sabree Z.L."/>
        </authorList>
    </citation>
    <scope>NUCLEOTIDE SEQUENCE [LARGE SCALE GENOMIC DNA]</scope>
    <source>
        <strain evidence="8 9">PAL113</strain>
    </source>
</reference>
<evidence type="ECO:0000256" key="1">
    <source>
        <dbReference type="ARBA" id="ARBA00001966"/>
    </source>
</evidence>
<sequence>MKILLIAINSKYIHSNLAVYSIKAYTEQHCHEEKAELIIKEYTINQQKDDILMDIYKEGADILSFSCYIWNIDFVTELVGELKKVKSGTEIWLGGPEVSFDTINRMEGNKNIDLIMEKEGEETFLELVEGKERKKVKGITYRDSLGKVQRNSPREIMDMSRIPFVYEDMSPFENKIIYYESSRGCPFSCSYCLSSVDKKLRFRETNKVLNEIKKFLEMEISQVKFVDRTFNCNPNHSREILKFIQKNDNRITNFHFEIGADLLREEDFQIIEKMRPGQIQFEIGVQSTNEDTLKEIRRVMNFDQVAACVRRIKEYNNTHLHLDLIAGLPFEGVESFKRSFNMVYDLHPEQLQLGFLKVLKGSFMEENAKEYQLTYKSHPPYEVLSTKWLSYDEVINLKNVENVLEIYYNSGQYRNTIGVLEKEFPTYYDFYSQLGAFYEEQGYSKGLHKRGKQYEILLDFVSATMNKDIEEYRELLTLDYYLRENAKSRPEFSFPPVLSKDEVAKFYEEESSNYRYLENYQGYDKNQMRKMTHLEKFPLLGKTYLFDYRRRNPMNYEARTWEI</sequence>
<evidence type="ECO:0000259" key="7">
    <source>
        <dbReference type="PROSITE" id="PS51918"/>
    </source>
</evidence>
<dbReference type="InterPro" id="IPR006638">
    <property type="entry name" value="Elp3/MiaA/NifB-like_rSAM"/>
</dbReference>